<sequence>MPPSKVNAKKEAGKARKDDKKNAEKEKVEKVKAAKEDTEWASGAKDNSKKEAARQKAEEAERKKREKEALLKAEEESLPSKPKATVKKAGAGAAKKKEPIRPAGPGAIAAGGGISGIPLDDGKKSGQDTPEEAAEVHLAATGIDQMLEALELVNARTDKEALGAKVCGLDKGCSSWRTYNPRRTPTQAGLIEKHPERRFKAAFEAYVEREMPVLRKDHPGLRKQQMHDILFKQFQKAPENPFNQVSIAHNATKEERVQALQHVMAEKEKRYQA</sequence>
<protein>
    <submittedName>
        <fullName evidence="1">Uncharacterized protein</fullName>
    </submittedName>
</protein>
<dbReference type="EMBL" id="JASBWV010000005">
    <property type="protein sequence ID" value="KAJ9126462.1"/>
    <property type="molecule type" value="Genomic_DNA"/>
</dbReference>
<gene>
    <name evidence="1" type="ORF">QFC24_002205</name>
</gene>
<accession>A0ACC2XT97</accession>
<evidence type="ECO:0000313" key="2">
    <source>
        <dbReference type="Proteomes" id="UP001234202"/>
    </source>
</evidence>
<reference evidence="1" key="1">
    <citation type="submission" date="2023-04" db="EMBL/GenBank/DDBJ databases">
        <title>Draft Genome sequencing of Naganishia species isolated from polar environments using Oxford Nanopore Technology.</title>
        <authorList>
            <person name="Leo P."/>
            <person name="Venkateswaran K."/>
        </authorList>
    </citation>
    <scope>NUCLEOTIDE SEQUENCE</scope>
    <source>
        <strain evidence="1">DBVPG 5303</strain>
    </source>
</reference>
<keyword evidence="2" id="KW-1185">Reference proteome</keyword>
<name>A0ACC2XT97_9TREE</name>
<dbReference type="Proteomes" id="UP001234202">
    <property type="component" value="Unassembled WGS sequence"/>
</dbReference>
<evidence type="ECO:0000313" key="1">
    <source>
        <dbReference type="EMBL" id="KAJ9126462.1"/>
    </source>
</evidence>
<proteinExistence type="predicted"/>
<organism evidence="1 2">
    <name type="scientific">Naganishia onofrii</name>
    <dbReference type="NCBI Taxonomy" id="1851511"/>
    <lineage>
        <taxon>Eukaryota</taxon>
        <taxon>Fungi</taxon>
        <taxon>Dikarya</taxon>
        <taxon>Basidiomycota</taxon>
        <taxon>Agaricomycotina</taxon>
        <taxon>Tremellomycetes</taxon>
        <taxon>Filobasidiales</taxon>
        <taxon>Filobasidiaceae</taxon>
        <taxon>Naganishia</taxon>
    </lineage>
</organism>
<comment type="caution">
    <text evidence="1">The sequence shown here is derived from an EMBL/GenBank/DDBJ whole genome shotgun (WGS) entry which is preliminary data.</text>
</comment>